<dbReference type="PATRIC" id="fig|1423778.4.peg.1386"/>
<comment type="caution">
    <text evidence="1">The sequence shown here is derived from an EMBL/GenBank/DDBJ whole genome shotgun (WGS) entry which is preliminary data.</text>
</comment>
<name>A0A0R1RFA1_9LACO</name>
<dbReference type="GO" id="GO:0015031">
    <property type="term" value="P:protein transport"/>
    <property type="evidence" value="ECO:0007669"/>
    <property type="project" value="InterPro"/>
</dbReference>
<dbReference type="EMBL" id="AZFE01000031">
    <property type="protein sequence ID" value="KRL55744.1"/>
    <property type="molecule type" value="Genomic_DNA"/>
</dbReference>
<dbReference type="AlphaFoldDB" id="A0A0R1RFA1"/>
<accession>A0A0R1RFA1</accession>
<evidence type="ECO:0008006" key="3">
    <source>
        <dbReference type="Google" id="ProtNLM"/>
    </source>
</evidence>
<protein>
    <recommendedName>
        <fullName evidence="3">Accessory Sec system protein Asp1</fullName>
    </recommendedName>
</protein>
<dbReference type="Pfam" id="PF16993">
    <property type="entry name" value="Asp1"/>
    <property type="match status" value="1"/>
</dbReference>
<keyword evidence="2" id="KW-1185">Reference proteome</keyword>
<organism evidence="1 2">
    <name type="scientific">Paucilactobacillus oligofermentans DSM 15707 = LMG 22743</name>
    <dbReference type="NCBI Taxonomy" id="1423778"/>
    <lineage>
        <taxon>Bacteria</taxon>
        <taxon>Bacillati</taxon>
        <taxon>Bacillota</taxon>
        <taxon>Bacilli</taxon>
        <taxon>Lactobacillales</taxon>
        <taxon>Lactobacillaceae</taxon>
        <taxon>Paucilactobacillus</taxon>
    </lineage>
</organism>
<reference evidence="1 2" key="1">
    <citation type="journal article" date="2015" name="Genome Announc.">
        <title>Expanding the biotechnology potential of lactobacilli through comparative genomics of 213 strains and associated genera.</title>
        <authorList>
            <person name="Sun Z."/>
            <person name="Harris H.M."/>
            <person name="McCann A."/>
            <person name="Guo C."/>
            <person name="Argimon S."/>
            <person name="Zhang W."/>
            <person name="Yang X."/>
            <person name="Jeffery I.B."/>
            <person name="Cooney J.C."/>
            <person name="Kagawa T.F."/>
            <person name="Liu W."/>
            <person name="Song Y."/>
            <person name="Salvetti E."/>
            <person name="Wrobel A."/>
            <person name="Rasinkangas P."/>
            <person name="Parkhill J."/>
            <person name="Rea M.C."/>
            <person name="O'Sullivan O."/>
            <person name="Ritari J."/>
            <person name="Douillard F.P."/>
            <person name="Paul Ross R."/>
            <person name="Yang R."/>
            <person name="Briner A.E."/>
            <person name="Felis G.E."/>
            <person name="de Vos W.M."/>
            <person name="Barrangou R."/>
            <person name="Klaenhammer T.R."/>
            <person name="Caufield P.W."/>
            <person name="Cui Y."/>
            <person name="Zhang H."/>
            <person name="O'Toole P.W."/>
        </authorList>
    </citation>
    <scope>NUCLEOTIDE SEQUENCE [LARGE SCALE GENOMIC DNA]</scope>
    <source>
        <strain evidence="1 2">DSM 15707</strain>
    </source>
</reference>
<gene>
    <name evidence="1" type="ORF">FC70_GL001350</name>
</gene>
<evidence type="ECO:0000313" key="1">
    <source>
        <dbReference type="EMBL" id="KRL55744.1"/>
    </source>
</evidence>
<sequence length="490" mass="55966">MLVVQSTPNLRHHLQNAGLIGIPSWNAFDWIQNIQVDESVPYGVEDLVFPKNALPSYRGDAVRYYLDGKLFATVNLRGEGYVWNVEYPVYDGEKLVEQYDDRGFLSTRIWYAEDETVHRQEWYNFNGDLVMQQEPDSTVLISIRLQEQLGHANFANLTQVIAQVTNTYLKEQGIDTVVGELTNDLAALREKLDQVKKGIFLMNQMAVTSAKLKLVQPNDLLIVPTEVDHERFDRYLDSDKSISNLNQQLLTIPTQTTQLNLGISNEIPLMEINWLTADAPVSFVDKAYSKIMPILARDEDKSLHVSVQDDGEAERLQSILEAWITSEFGVDLNSQEFSDLKKYLLAKEKERVTVDMEKKMEQRKKLPSWQPMVNAYMMLKRVVHEETPSLSGMEQQLQRARVFIDSSVKPITAYQILAVSAAIPQINRAQSDYLVNGKNGKVVADESQMVNAISNYLDVLSNWNKVVVFDAQLIETNSEDEIFSHWQEVL</sequence>
<dbReference type="Proteomes" id="UP000051697">
    <property type="component" value="Unassembled WGS sequence"/>
</dbReference>
<dbReference type="NCBIfam" id="TIGR03713">
    <property type="entry name" value="acc_sec_asp1"/>
    <property type="match status" value="1"/>
</dbReference>
<proteinExistence type="predicted"/>
<dbReference type="STRING" id="1423778.FC70_GL001350"/>
<dbReference type="InterPro" id="IPR022372">
    <property type="entry name" value="Accessory_SS_Asp1"/>
</dbReference>
<evidence type="ECO:0000313" key="2">
    <source>
        <dbReference type="Proteomes" id="UP000051697"/>
    </source>
</evidence>